<comment type="caution">
    <text evidence="2">The sequence shown here is derived from an EMBL/GenBank/DDBJ whole genome shotgun (WGS) entry which is preliminary data.</text>
</comment>
<gene>
    <name evidence="2" type="ORF">SDC9_14673</name>
</gene>
<reference evidence="2" key="1">
    <citation type="submission" date="2019-08" db="EMBL/GenBank/DDBJ databases">
        <authorList>
            <person name="Kucharzyk K."/>
            <person name="Murdoch R.W."/>
            <person name="Higgins S."/>
            <person name="Loffler F."/>
        </authorList>
    </citation>
    <scope>NUCLEOTIDE SEQUENCE</scope>
</reference>
<evidence type="ECO:0000313" key="2">
    <source>
        <dbReference type="EMBL" id="MPL68940.1"/>
    </source>
</evidence>
<feature type="coiled-coil region" evidence="1">
    <location>
        <begin position="161"/>
        <end position="188"/>
    </location>
</feature>
<sequence length="323" mass="35105">MSYPKNTLRFLLLIVSVAILTTGCSQTKDTKTASTPQIGILDMNKAIKAHPRYGEVAKLEQQANALVAKANAQANAAVRSQSSAGAVMPDMATITSGINTALEQEFNARMADKHTQLTAGLKAKAEQLHSSLSAELQAYGAELDKTYQPRVFNIQLQLKTVQLSKEEMASLQSELESLQNERGSKLAAKDQELKQRMDREMAPEQAAIEQQLATYAEQLHAELAQKGAQQTNEIASRNQQQALAASQPVLTGNSELEQQVAAKQSEIAMLQQLIVDDIRNKAGKIAVERGLEAIMLKVKVNANAVDITGEVISQFSAPNIRLQ</sequence>
<name>A0A644TPR2_9ZZZZ</name>
<dbReference type="AlphaFoldDB" id="A0A644TPR2"/>
<keyword evidence="1" id="KW-0175">Coiled coil</keyword>
<dbReference type="PROSITE" id="PS51257">
    <property type="entry name" value="PROKAR_LIPOPROTEIN"/>
    <property type="match status" value="1"/>
</dbReference>
<proteinExistence type="predicted"/>
<organism evidence="2">
    <name type="scientific">bioreactor metagenome</name>
    <dbReference type="NCBI Taxonomy" id="1076179"/>
    <lineage>
        <taxon>unclassified sequences</taxon>
        <taxon>metagenomes</taxon>
        <taxon>ecological metagenomes</taxon>
    </lineage>
</organism>
<evidence type="ECO:0000256" key="1">
    <source>
        <dbReference type="SAM" id="Coils"/>
    </source>
</evidence>
<evidence type="ECO:0008006" key="3">
    <source>
        <dbReference type="Google" id="ProtNLM"/>
    </source>
</evidence>
<accession>A0A644TPR2</accession>
<protein>
    <recommendedName>
        <fullName evidence="3">Outer membrane protein (OmpH-like)</fullName>
    </recommendedName>
</protein>
<dbReference type="EMBL" id="VSSQ01000044">
    <property type="protein sequence ID" value="MPL68940.1"/>
    <property type="molecule type" value="Genomic_DNA"/>
</dbReference>